<gene>
    <name evidence="1" type="ORF">ACU52_10335</name>
</gene>
<evidence type="ECO:0000313" key="2">
    <source>
        <dbReference type="Proteomes" id="UP000036951"/>
    </source>
</evidence>
<dbReference type="Proteomes" id="UP000036951">
    <property type="component" value="Unassembled WGS sequence"/>
</dbReference>
<keyword evidence="2" id="KW-1185">Reference proteome</keyword>
<accession>A0A8E1QWP9</accession>
<protein>
    <submittedName>
        <fullName evidence="1">Cell surface protein</fullName>
    </submittedName>
</protein>
<dbReference type="OrthoDB" id="975810at2"/>
<dbReference type="EMBL" id="LFQU01000020">
    <property type="protein sequence ID" value="KOO68023.1"/>
    <property type="molecule type" value="Genomic_DNA"/>
</dbReference>
<dbReference type="AlphaFoldDB" id="A0A8E1QWP9"/>
<comment type="caution">
    <text evidence="1">The sequence shown here is derived from an EMBL/GenBank/DDBJ whole genome shotgun (WGS) entry which is preliminary data.</text>
</comment>
<organism evidence="1 2">
    <name type="scientific">Xylanibacter rarus</name>
    <dbReference type="NCBI Taxonomy" id="1676614"/>
    <lineage>
        <taxon>Bacteria</taxon>
        <taxon>Pseudomonadati</taxon>
        <taxon>Bacteroidota</taxon>
        <taxon>Bacteroidia</taxon>
        <taxon>Bacteroidales</taxon>
        <taxon>Prevotellaceae</taxon>
        <taxon>Xylanibacter</taxon>
    </lineage>
</organism>
<sequence length="412" mass="46244">MSAVVVAAVLPCSCERDAENVSSGLDDYYYIERMKKLRLAPAYTGDSYRWTVRTASGADSLLSTDREYIFLAQHEGEYVITFELDDGGRGYKQTFPVTVLHEEVEYSPYTASVYEYCPAPGQFVNTMPIYEPGDDTETMRQKAEDDLVNDVMITLGAYGGYVTFAFDHTVVNVPGEKDFYIKGNSFYSDIPGYAEQRGGNCEPGIVMVAFDRNMNGRPDDDEWYELAGSEYNNSATIKNYGITYSRPVEHDPVPDASGTLTDTLYIPWKDNRGNSGHIYKNMYHTQSYYPEWIDAEELTFSGTRLPDNGKDVSGWGSYYVLYSYPWGYADNHPNDSIGLNSFDIGWAVDSQGNKVSLPGADFIRVYTGVNQYCGWVGETSTEISRAQDLHVQADMQPNAAPLTIRRAKQTNK</sequence>
<proteinExistence type="predicted"/>
<evidence type="ECO:0000313" key="1">
    <source>
        <dbReference type="EMBL" id="KOO68023.1"/>
    </source>
</evidence>
<name>A0A8E1QWP9_9BACT</name>
<reference evidence="1 2" key="1">
    <citation type="submission" date="2015-06" db="EMBL/GenBank/DDBJ databases">
        <title>Prevotella sp. 109, sp. nov., a novel member of the family Prevotellaceae isolated from human faeces.</title>
        <authorList>
            <person name="Shkoporov A.N."/>
            <person name="Chaplin A.V."/>
            <person name="Kafarskaia L.I."/>
            <person name="Efimov B.A."/>
        </authorList>
    </citation>
    <scope>NUCLEOTIDE SEQUENCE [LARGE SCALE GENOMIC DNA]</scope>
    <source>
        <strain evidence="1 2">109</strain>
    </source>
</reference>